<name>A3P4K0_BURP0</name>
<dbReference type="AlphaFoldDB" id="A3P4K0"/>
<dbReference type="Proteomes" id="UP000006738">
    <property type="component" value="Chromosome II"/>
</dbReference>
<reference evidence="2" key="1">
    <citation type="submission" date="2007-02" db="EMBL/GenBank/DDBJ databases">
        <authorList>
            <person name="DeShazer D."/>
            <person name="Woods D.E."/>
            <person name="Nierman W.C."/>
        </authorList>
    </citation>
    <scope>NUCLEOTIDE SEQUENCE [LARGE SCALE GENOMIC DNA]</scope>
    <source>
        <strain evidence="2">1106a</strain>
    </source>
</reference>
<accession>A3P4K0</accession>
<dbReference type="KEGG" id="bpl:BURPS1106A_A1225"/>
<organism evidence="1 2">
    <name type="scientific">Burkholderia pseudomallei (strain 1106a)</name>
    <dbReference type="NCBI Taxonomy" id="357348"/>
    <lineage>
        <taxon>Bacteria</taxon>
        <taxon>Pseudomonadati</taxon>
        <taxon>Pseudomonadota</taxon>
        <taxon>Betaproteobacteria</taxon>
        <taxon>Burkholderiales</taxon>
        <taxon>Burkholderiaceae</taxon>
        <taxon>Burkholderia</taxon>
        <taxon>pseudomallei group</taxon>
    </lineage>
</organism>
<dbReference type="HOGENOM" id="CLU_2647557_0_0_4"/>
<dbReference type="EMBL" id="CP000573">
    <property type="protein sequence ID" value="ABN93728.1"/>
    <property type="molecule type" value="Genomic_DNA"/>
</dbReference>
<gene>
    <name evidence="1" type="ordered locus">BURPS1106A_A1225</name>
</gene>
<proteinExistence type="predicted"/>
<protein>
    <submittedName>
        <fullName evidence="1">Uncharacterized protein</fullName>
    </submittedName>
</protein>
<evidence type="ECO:0000313" key="1">
    <source>
        <dbReference type="EMBL" id="ABN93728.1"/>
    </source>
</evidence>
<evidence type="ECO:0000313" key="2">
    <source>
        <dbReference type="Proteomes" id="UP000006738"/>
    </source>
</evidence>
<sequence length="76" mass="8146">MFCRAECAARWARRHALAGRACIPYSRATLARESMRLCETGNRTRSSMNARGGEAAGRRSGEAACGRCAATVHDGS</sequence>